<name>A0A3G8M9B4_9HYPH</name>
<dbReference type="InterPro" id="IPR027417">
    <property type="entry name" value="P-loop_NTPase"/>
</dbReference>
<dbReference type="AlphaFoldDB" id="A0A3G8M9B4"/>
<dbReference type="EMBL" id="CP034086">
    <property type="protein sequence ID" value="AZG78084.1"/>
    <property type="molecule type" value="Genomic_DNA"/>
</dbReference>
<dbReference type="SUPFAM" id="SSF52540">
    <property type="entry name" value="P-loop containing nucleoside triphosphate hydrolases"/>
    <property type="match status" value="1"/>
</dbReference>
<dbReference type="Proteomes" id="UP000273982">
    <property type="component" value="Chromosome"/>
</dbReference>
<organism evidence="1 2">
    <name type="scientific">Methylocystis rosea</name>
    <dbReference type="NCBI Taxonomy" id="173366"/>
    <lineage>
        <taxon>Bacteria</taxon>
        <taxon>Pseudomonadati</taxon>
        <taxon>Pseudomonadota</taxon>
        <taxon>Alphaproteobacteria</taxon>
        <taxon>Hyphomicrobiales</taxon>
        <taxon>Methylocystaceae</taxon>
        <taxon>Methylocystis</taxon>
    </lineage>
</organism>
<protein>
    <recommendedName>
        <fullName evidence="3">Sulfotransferase family protein</fullName>
    </recommendedName>
</protein>
<gene>
    <name evidence="1" type="ORF">EHO51_15830</name>
</gene>
<accession>A0A3G8M9B4</accession>
<proteinExistence type="predicted"/>
<dbReference type="RefSeq" id="WP_124739688.1">
    <property type="nucleotide sequence ID" value="NZ_CP034086.1"/>
</dbReference>
<sequence length="173" mass="20031">MVPVFFIHIPKTAGTSVNDLLSSLYAPAETAQHIELHCEWHKSDFWTRFPFVSGHVAYEVVRQFVPAHFKIVTFLRDPLQHLMSVIRYQYAITAPEGEDLFGYVSPELRSISERMHEVDFTNPGEFERWLTNVLAEGQHGLNLFDNMQTRAFCRLLIAIAASQRQTFMMQSRI</sequence>
<dbReference type="Gene3D" id="3.40.50.300">
    <property type="entry name" value="P-loop containing nucleotide triphosphate hydrolases"/>
    <property type="match status" value="1"/>
</dbReference>
<reference evidence="1 2" key="1">
    <citation type="submission" date="2018-11" db="EMBL/GenBank/DDBJ databases">
        <title>Genome squencing of methanotrophic bacteria isolated from alkaline groundwater in Korea.</title>
        <authorList>
            <person name="Nguyen L.N."/>
        </authorList>
    </citation>
    <scope>NUCLEOTIDE SEQUENCE [LARGE SCALE GENOMIC DNA]</scope>
    <source>
        <strain evidence="1 2">GW6</strain>
    </source>
</reference>
<evidence type="ECO:0008006" key="3">
    <source>
        <dbReference type="Google" id="ProtNLM"/>
    </source>
</evidence>
<dbReference type="KEGG" id="mros:EHO51_15830"/>
<evidence type="ECO:0000313" key="1">
    <source>
        <dbReference type="EMBL" id="AZG78084.1"/>
    </source>
</evidence>
<evidence type="ECO:0000313" key="2">
    <source>
        <dbReference type="Proteomes" id="UP000273982"/>
    </source>
</evidence>